<dbReference type="HAMAP" id="MF_00163">
    <property type="entry name" value="Pep_deformylase"/>
    <property type="match status" value="1"/>
</dbReference>
<keyword evidence="2" id="KW-0648">Protein biosynthesis</keyword>
<dbReference type="InterPro" id="IPR036821">
    <property type="entry name" value="Peptide_deformylase_sf"/>
</dbReference>
<dbReference type="EC" id="3.5.1.88" evidence="2"/>
<accession>A0A5S9IJQ5</accession>
<dbReference type="EMBL" id="AP019860">
    <property type="protein sequence ID" value="BBM82797.1"/>
    <property type="molecule type" value="Genomic_DNA"/>
</dbReference>
<dbReference type="AlphaFoldDB" id="A0A5S9IJQ5"/>
<feature type="active site" evidence="2">
    <location>
        <position position="144"/>
    </location>
</feature>
<dbReference type="KEGG" id="uam:UABAM_01140"/>
<dbReference type="GO" id="GO:0046872">
    <property type="term" value="F:metal ion binding"/>
    <property type="evidence" value="ECO:0007669"/>
    <property type="project" value="UniProtKB-KW"/>
</dbReference>
<feature type="binding site" evidence="2">
    <location>
        <position position="147"/>
    </location>
    <ligand>
        <name>Fe cation</name>
        <dbReference type="ChEBI" id="CHEBI:24875"/>
    </ligand>
</feature>
<dbReference type="GO" id="GO:0042586">
    <property type="term" value="F:peptide deformylase activity"/>
    <property type="evidence" value="ECO:0007669"/>
    <property type="project" value="UniProtKB-UniRule"/>
</dbReference>
<dbReference type="SUPFAM" id="SSF56420">
    <property type="entry name" value="Peptide deformylase"/>
    <property type="match status" value="1"/>
</dbReference>
<dbReference type="Pfam" id="PF01327">
    <property type="entry name" value="Pep_deformylase"/>
    <property type="match status" value="1"/>
</dbReference>
<dbReference type="InterPro" id="IPR023635">
    <property type="entry name" value="Peptide_deformylase"/>
</dbReference>
<protein>
    <recommendedName>
        <fullName evidence="2">Peptide deformylase</fullName>
        <shortName evidence="2">PDF</shortName>
        <ecNumber evidence="2">3.5.1.88</ecNumber>
    </recommendedName>
    <alternativeName>
        <fullName evidence="2">Polypeptide deformylase</fullName>
    </alternativeName>
</protein>
<feature type="binding site" evidence="2">
    <location>
        <position position="101"/>
    </location>
    <ligand>
        <name>Fe cation</name>
        <dbReference type="ChEBI" id="CHEBI:24875"/>
    </ligand>
</feature>
<keyword evidence="2" id="KW-0378">Hydrolase</keyword>
<comment type="catalytic activity">
    <reaction evidence="2">
        <text>N-terminal N-formyl-L-methionyl-[peptide] + H2O = N-terminal L-methionyl-[peptide] + formate</text>
        <dbReference type="Rhea" id="RHEA:24420"/>
        <dbReference type="Rhea" id="RHEA-COMP:10639"/>
        <dbReference type="Rhea" id="RHEA-COMP:10640"/>
        <dbReference type="ChEBI" id="CHEBI:15377"/>
        <dbReference type="ChEBI" id="CHEBI:15740"/>
        <dbReference type="ChEBI" id="CHEBI:49298"/>
        <dbReference type="ChEBI" id="CHEBI:64731"/>
        <dbReference type="EC" id="3.5.1.88"/>
    </reaction>
</comment>
<dbReference type="GO" id="GO:0006412">
    <property type="term" value="P:translation"/>
    <property type="evidence" value="ECO:0007669"/>
    <property type="project" value="UniProtKB-UniRule"/>
</dbReference>
<comment type="cofactor">
    <cofactor evidence="2">
        <name>Fe(2+)</name>
        <dbReference type="ChEBI" id="CHEBI:29033"/>
    </cofactor>
    <text evidence="2">Binds 1 Fe(2+) ion.</text>
</comment>
<dbReference type="RefSeq" id="WP_151967027.1">
    <property type="nucleotide sequence ID" value="NZ_AP019860.1"/>
</dbReference>
<dbReference type="OrthoDB" id="9784988at2"/>
<dbReference type="PANTHER" id="PTHR10458:SF22">
    <property type="entry name" value="PEPTIDE DEFORMYLASE"/>
    <property type="match status" value="1"/>
</dbReference>
<keyword evidence="2" id="KW-0408">Iron</keyword>
<dbReference type="NCBIfam" id="TIGR00079">
    <property type="entry name" value="pept_deformyl"/>
    <property type="match status" value="1"/>
</dbReference>
<dbReference type="NCBIfam" id="NF001159">
    <property type="entry name" value="PRK00150.1-3"/>
    <property type="match status" value="1"/>
</dbReference>
<evidence type="ECO:0000256" key="1">
    <source>
        <dbReference type="ARBA" id="ARBA00010759"/>
    </source>
</evidence>
<comment type="function">
    <text evidence="2">Removes the formyl group from the N-terminal Met of newly synthesized proteins. Requires at least a dipeptide for an efficient rate of reaction. N-terminal L-methionine is a prerequisite for activity but the enzyme has broad specificity at other positions.</text>
</comment>
<sequence>MAKQLRIYHYPHPVLKQQAQPVSNIADKQIQTFIDDLAHTCELAKGMGIAAPQVGYSLRIFILMSHPNPRYPYAPVMPTTAVINPEIIEYGSQQISDWEGCLSIPDKRGQVPRSETIYVKYTDRYGEEVFADFEGFIARVFQHEYDHLQGTMFFERMKENRLYTNVEFHKIIGQ</sequence>
<evidence type="ECO:0000313" key="3">
    <source>
        <dbReference type="EMBL" id="BBM82797.1"/>
    </source>
</evidence>
<dbReference type="PRINTS" id="PR01576">
    <property type="entry name" value="PDEFORMYLASE"/>
</dbReference>
<evidence type="ECO:0000256" key="2">
    <source>
        <dbReference type="HAMAP-Rule" id="MF_00163"/>
    </source>
</evidence>
<dbReference type="PIRSF" id="PIRSF004749">
    <property type="entry name" value="Pep_def"/>
    <property type="match status" value="1"/>
</dbReference>
<keyword evidence="2" id="KW-0479">Metal-binding</keyword>
<organism evidence="3 4">
    <name type="scientific">Uabimicrobium amorphum</name>
    <dbReference type="NCBI Taxonomy" id="2596890"/>
    <lineage>
        <taxon>Bacteria</taxon>
        <taxon>Pseudomonadati</taxon>
        <taxon>Planctomycetota</taxon>
        <taxon>Candidatus Uabimicrobiia</taxon>
        <taxon>Candidatus Uabimicrobiales</taxon>
        <taxon>Candidatus Uabimicrobiaceae</taxon>
        <taxon>Candidatus Uabimicrobium</taxon>
    </lineage>
</organism>
<dbReference type="Proteomes" id="UP000326354">
    <property type="component" value="Chromosome"/>
</dbReference>
<gene>
    <name evidence="2" type="primary">def</name>
    <name evidence="3" type="ORF">UABAM_01140</name>
</gene>
<evidence type="ECO:0000313" key="4">
    <source>
        <dbReference type="Proteomes" id="UP000326354"/>
    </source>
</evidence>
<dbReference type="Gene3D" id="3.90.45.10">
    <property type="entry name" value="Peptide deformylase"/>
    <property type="match status" value="1"/>
</dbReference>
<name>A0A5S9IJQ5_UABAM</name>
<feature type="binding site" evidence="2">
    <location>
        <position position="143"/>
    </location>
    <ligand>
        <name>Fe cation</name>
        <dbReference type="ChEBI" id="CHEBI:24875"/>
    </ligand>
</feature>
<proteinExistence type="inferred from homology"/>
<comment type="similarity">
    <text evidence="1 2">Belongs to the polypeptide deformylase family.</text>
</comment>
<dbReference type="CDD" id="cd00487">
    <property type="entry name" value="Pep_deformylase"/>
    <property type="match status" value="1"/>
</dbReference>
<reference evidence="3 4" key="1">
    <citation type="submission" date="2019-08" db="EMBL/GenBank/DDBJ databases">
        <title>Complete genome sequence of Candidatus Uab amorphum.</title>
        <authorList>
            <person name="Shiratori T."/>
            <person name="Suzuki S."/>
            <person name="Kakizawa Y."/>
            <person name="Ishida K."/>
        </authorList>
    </citation>
    <scope>NUCLEOTIDE SEQUENCE [LARGE SCALE GENOMIC DNA]</scope>
    <source>
        <strain evidence="3 4">SRT547</strain>
    </source>
</reference>
<keyword evidence="4" id="KW-1185">Reference proteome</keyword>
<dbReference type="PANTHER" id="PTHR10458">
    <property type="entry name" value="PEPTIDE DEFORMYLASE"/>
    <property type="match status" value="1"/>
</dbReference>